<dbReference type="Gene3D" id="3.40.50.10140">
    <property type="entry name" value="Toll/interleukin-1 receptor homology (TIR) domain"/>
    <property type="match status" value="1"/>
</dbReference>
<dbReference type="SUPFAM" id="SSF52200">
    <property type="entry name" value="Toll/Interleukin receptor TIR domain"/>
    <property type="match status" value="1"/>
</dbReference>
<dbReference type="PROSITE" id="PS50104">
    <property type="entry name" value="TIR"/>
    <property type="match status" value="1"/>
</dbReference>
<comment type="caution">
    <text evidence="4">The sequence shown here is derived from an EMBL/GenBank/DDBJ whole genome shotgun (WGS) entry which is preliminary data.</text>
</comment>
<keyword evidence="2" id="KW-0175">Coiled coil</keyword>
<evidence type="ECO:0000256" key="2">
    <source>
        <dbReference type="SAM" id="Coils"/>
    </source>
</evidence>
<dbReference type="FunFam" id="3.40.50.10140:FF:000007">
    <property type="entry name" value="Disease resistance protein (TIR-NBS-LRR class)"/>
    <property type="match status" value="1"/>
</dbReference>
<dbReference type="Gene3D" id="1.10.8.430">
    <property type="entry name" value="Helical domain of apoptotic protease-activating factors"/>
    <property type="match status" value="1"/>
</dbReference>
<dbReference type="InterPro" id="IPR002182">
    <property type="entry name" value="NB-ARC"/>
</dbReference>
<reference evidence="4 5" key="1">
    <citation type="journal article" date="2014" name="Am. J. Bot.">
        <title>Genome assembly and annotation for red clover (Trifolium pratense; Fabaceae).</title>
        <authorList>
            <person name="Istvanek J."/>
            <person name="Jaros M."/>
            <person name="Krenek A."/>
            <person name="Repkova J."/>
        </authorList>
    </citation>
    <scope>NUCLEOTIDE SEQUENCE [LARGE SCALE GENOMIC DNA]</scope>
    <source>
        <strain evidence="5">cv. Tatra</strain>
        <tissue evidence="4">Young leaves</tissue>
    </source>
</reference>
<dbReference type="InterPro" id="IPR044974">
    <property type="entry name" value="Disease_R_plants"/>
</dbReference>
<dbReference type="PANTHER" id="PTHR11017:SF570">
    <property type="entry name" value="DISEASE RESISTANCE PROTEIN (TIR-NBS CLASS)-RELATED"/>
    <property type="match status" value="1"/>
</dbReference>
<evidence type="ECO:0000256" key="1">
    <source>
        <dbReference type="ARBA" id="ARBA00023027"/>
    </source>
</evidence>
<dbReference type="SUPFAM" id="SSF52540">
    <property type="entry name" value="P-loop containing nucleoside triphosphate hydrolases"/>
    <property type="match status" value="1"/>
</dbReference>
<dbReference type="Pfam" id="PF01582">
    <property type="entry name" value="TIR"/>
    <property type="match status" value="1"/>
</dbReference>
<dbReference type="PANTHER" id="PTHR11017">
    <property type="entry name" value="LEUCINE-RICH REPEAT-CONTAINING PROTEIN"/>
    <property type="match status" value="1"/>
</dbReference>
<gene>
    <name evidence="4" type="ORF">L195_g023242</name>
</gene>
<protein>
    <submittedName>
        <fullName evidence="4">Disease resistance protein (TIR-NBS-LRR class)</fullName>
    </submittedName>
</protein>
<dbReference type="InterPro" id="IPR035897">
    <property type="entry name" value="Toll_tir_struct_dom_sf"/>
</dbReference>
<dbReference type="SMART" id="SM00255">
    <property type="entry name" value="TIR"/>
    <property type="match status" value="1"/>
</dbReference>
<dbReference type="GO" id="GO:0007165">
    <property type="term" value="P:signal transduction"/>
    <property type="evidence" value="ECO:0007669"/>
    <property type="project" value="InterPro"/>
</dbReference>
<reference evidence="4 5" key="2">
    <citation type="journal article" date="2017" name="Front. Plant Sci.">
        <title>Gene Classification and Mining of Molecular Markers Useful in Red Clover (Trifolium pratense) Breeding.</title>
        <authorList>
            <person name="Istvanek J."/>
            <person name="Dluhosova J."/>
            <person name="Dluhos P."/>
            <person name="Patkova L."/>
            <person name="Nedelnik J."/>
            <person name="Repkova J."/>
        </authorList>
    </citation>
    <scope>NUCLEOTIDE SEQUENCE [LARGE SCALE GENOMIC DNA]</scope>
    <source>
        <strain evidence="5">cv. Tatra</strain>
        <tissue evidence="4">Young leaves</tissue>
    </source>
</reference>
<sequence>MFDNIMKDVESEKKKLILNRDLVQEKLEATPKTEKVNNAVFEWLKESEKLVEEEENLKAITELEILDFDCSLAWIQWLLCADHKMRHRRYREMLDRLKALNSKCEFDPFSTTIPPLDYFSSGYFVPFESIKEASDRLLAALQESNCSTIGLYGKRGSGKTKLVKIVGEKAKYLNIFNEVAFATVSQNPNVRRIQDEIADSLNLKFTRNTLAGRARTISLELKSKDRVLVILDDVQARIELEDIIGIPGDRTKGCKVLLTTRRQRECALMDCKEEFSLGPLSDDETWTLLKNHSGIGDGSSPDILNVAHQVALECEGLPGTIKEVGSSLKSKHVKEWKASLDNLRHSMARWQIFISFRGEDTRFSFTGFLYEALLREGFKIFMDDGGGLDTGDQISPSLINAIEASRLSIVVLSENYASSSWCLDELAKILECKENKNQIVWPIFYKVDPSHIRHMRNGYGNAMTEHENIFGNEPERLQKWRSALFEVAGMFGKPYETNNGAGLKNDVEDVFLSSPVETMYHVNNGAVVNEVKKIPIHPNFDLARGYGGPAIIVTIDRYDMVSLTLSHTWMLQCKSSS</sequence>
<evidence type="ECO:0000313" key="4">
    <source>
        <dbReference type="EMBL" id="PNX99969.1"/>
    </source>
</evidence>
<evidence type="ECO:0000259" key="3">
    <source>
        <dbReference type="PROSITE" id="PS50104"/>
    </source>
</evidence>
<dbReference type="GO" id="GO:0006952">
    <property type="term" value="P:defense response"/>
    <property type="evidence" value="ECO:0007669"/>
    <property type="project" value="InterPro"/>
</dbReference>
<dbReference type="Pfam" id="PF00931">
    <property type="entry name" value="NB-ARC"/>
    <property type="match status" value="1"/>
</dbReference>
<dbReference type="InterPro" id="IPR042197">
    <property type="entry name" value="Apaf_helical"/>
</dbReference>
<accession>A0A2K3NAD8</accession>
<dbReference type="Proteomes" id="UP000236291">
    <property type="component" value="Unassembled WGS sequence"/>
</dbReference>
<dbReference type="Gene3D" id="3.40.50.300">
    <property type="entry name" value="P-loop containing nucleotide triphosphate hydrolases"/>
    <property type="match status" value="1"/>
</dbReference>
<keyword evidence="1" id="KW-0520">NAD</keyword>
<dbReference type="InterPro" id="IPR027417">
    <property type="entry name" value="P-loop_NTPase"/>
</dbReference>
<dbReference type="ExpressionAtlas" id="A0A2K3NAD8">
    <property type="expression patterns" value="baseline"/>
</dbReference>
<dbReference type="GO" id="GO:0043531">
    <property type="term" value="F:ADP binding"/>
    <property type="evidence" value="ECO:0007669"/>
    <property type="project" value="InterPro"/>
</dbReference>
<dbReference type="STRING" id="57577.A0A2K3NAD8"/>
<evidence type="ECO:0000313" key="5">
    <source>
        <dbReference type="Proteomes" id="UP000236291"/>
    </source>
</evidence>
<dbReference type="EMBL" id="ASHM01018368">
    <property type="protein sequence ID" value="PNX99969.1"/>
    <property type="molecule type" value="Genomic_DNA"/>
</dbReference>
<dbReference type="PRINTS" id="PR00364">
    <property type="entry name" value="DISEASERSIST"/>
</dbReference>
<dbReference type="AlphaFoldDB" id="A0A2K3NAD8"/>
<proteinExistence type="predicted"/>
<organism evidence="4 5">
    <name type="scientific">Trifolium pratense</name>
    <name type="common">Red clover</name>
    <dbReference type="NCBI Taxonomy" id="57577"/>
    <lineage>
        <taxon>Eukaryota</taxon>
        <taxon>Viridiplantae</taxon>
        <taxon>Streptophyta</taxon>
        <taxon>Embryophyta</taxon>
        <taxon>Tracheophyta</taxon>
        <taxon>Spermatophyta</taxon>
        <taxon>Magnoliopsida</taxon>
        <taxon>eudicotyledons</taxon>
        <taxon>Gunneridae</taxon>
        <taxon>Pentapetalae</taxon>
        <taxon>rosids</taxon>
        <taxon>fabids</taxon>
        <taxon>Fabales</taxon>
        <taxon>Fabaceae</taxon>
        <taxon>Papilionoideae</taxon>
        <taxon>50 kb inversion clade</taxon>
        <taxon>NPAAA clade</taxon>
        <taxon>Hologalegina</taxon>
        <taxon>IRL clade</taxon>
        <taxon>Trifolieae</taxon>
        <taxon>Trifolium</taxon>
    </lineage>
</organism>
<feature type="coiled-coil region" evidence="2">
    <location>
        <begin position="6"/>
        <end position="64"/>
    </location>
</feature>
<dbReference type="InterPro" id="IPR000157">
    <property type="entry name" value="TIR_dom"/>
</dbReference>
<feature type="domain" description="TIR" evidence="3">
    <location>
        <begin position="348"/>
        <end position="488"/>
    </location>
</feature>
<name>A0A2K3NAD8_TRIPR</name>